<keyword evidence="1" id="KW-0472">Membrane</keyword>
<name>A0ABT7VMY8_9LACO</name>
<feature type="transmembrane region" description="Helical" evidence="1">
    <location>
        <begin position="136"/>
        <end position="157"/>
    </location>
</feature>
<dbReference type="PANTHER" id="PTHR36834">
    <property type="entry name" value="MEMBRANE PROTEIN-RELATED"/>
    <property type="match status" value="1"/>
</dbReference>
<organism evidence="3 4">
    <name type="scientific">Limosilactobacillus panis</name>
    <dbReference type="NCBI Taxonomy" id="47493"/>
    <lineage>
        <taxon>Bacteria</taxon>
        <taxon>Bacillati</taxon>
        <taxon>Bacillota</taxon>
        <taxon>Bacilli</taxon>
        <taxon>Lactobacillales</taxon>
        <taxon>Lactobacillaceae</taxon>
        <taxon>Limosilactobacillus</taxon>
    </lineage>
</organism>
<protein>
    <submittedName>
        <fullName evidence="3">VanZ family protein</fullName>
    </submittedName>
</protein>
<keyword evidence="4" id="KW-1185">Reference proteome</keyword>
<feature type="transmembrane region" description="Helical" evidence="1">
    <location>
        <begin position="72"/>
        <end position="89"/>
    </location>
</feature>
<evidence type="ECO:0000256" key="1">
    <source>
        <dbReference type="SAM" id="Phobius"/>
    </source>
</evidence>
<evidence type="ECO:0000259" key="2">
    <source>
        <dbReference type="Pfam" id="PF04892"/>
    </source>
</evidence>
<evidence type="ECO:0000313" key="3">
    <source>
        <dbReference type="EMBL" id="MDM8334112.1"/>
    </source>
</evidence>
<dbReference type="InterPro" id="IPR006976">
    <property type="entry name" value="VanZ-like"/>
</dbReference>
<accession>A0ABT7VMY8</accession>
<feature type="transmembrane region" description="Helical" evidence="1">
    <location>
        <begin position="21"/>
        <end position="43"/>
    </location>
</feature>
<reference evidence="3 4" key="1">
    <citation type="submission" date="2023-06" db="EMBL/GenBank/DDBJ databases">
        <title>Identification and characterization of horizontal gene transfer across gut microbiota members of farm animals based on homology search.</title>
        <authorList>
            <person name="Schwarzerova J."/>
            <person name="Nykrynova M."/>
            <person name="Jureckova K."/>
            <person name="Cejkova D."/>
            <person name="Rychlik I."/>
        </authorList>
    </citation>
    <scope>NUCLEOTIDE SEQUENCE [LARGE SCALE GENOMIC DNA]</scope>
    <source>
        <strain evidence="3 4">105_WCHN</strain>
    </source>
</reference>
<sequence>MVNCYLLNKGGQRFRSWGQRITITAAFIYLTAILLLCLTPTFLKVSSVHKTLFYFRGVPYNLLPFQGISPEFFLNIIMTLPWGVFLYLFNSRLRWGRLVKYCFLFSLFIEANQFIWDLLIHLGRLADVDDLITNTFGALVGFTIMKLLDNTFFHALIQKLRLNRP</sequence>
<gene>
    <name evidence="3" type="ORF">QUW46_05950</name>
</gene>
<dbReference type="EMBL" id="JAUDEO010000030">
    <property type="protein sequence ID" value="MDM8334112.1"/>
    <property type="molecule type" value="Genomic_DNA"/>
</dbReference>
<feature type="domain" description="VanZ-like" evidence="2">
    <location>
        <begin position="27"/>
        <end position="148"/>
    </location>
</feature>
<keyword evidence="1" id="KW-0812">Transmembrane</keyword>
<feature type="transmembrane region" description="Helical" evidence="1">
    <location>
        <begin position="98"/>
        <end position="116"/>
    </location>
</feature>
<dbReference type="InterPro" id="IPR053150">
    <property type="entry name" value="Teicoplanin_resist-assoc"/>
</dbReference>
<evidence type="ECO:0000313" key="4">
    <source>
        <dbReference type="Proteomes" id="UP001529423"/>
    </source>
</evidence>
<keyword evidence="1" id="KW-1133">Transmembrane helix</keyword>
<dbReference type="PANTHER" id="PTHR36834:SF1">
    <property type="entry name" value="INTEGRAL MEMBRANE PROTEIN"/>
    <property type="match status" value="1"/>
</dbReference>
<dbReference type="Proteomes" id="UP001529423">
    <property type="component" value="Unassembled WGS sequence"/>
</dbReference>
<comment type="caution">
    <text evidence="3">The sequence shown here is derived from an EMBL/GenBank/DDBJ whole genome shotgun (WGS) entry which is preliminary data.</text>
</comment>
<reference evidence="3 4" key="3">
    <citation type="submission" date="2023-06" db="EMBL/GenBank/DDBJ databases">
        <authorList>
            <person name="Zeman M."/>
            <person name="Kubasova T."/>
            <person name="Jahodarova E."/>
            <person name="Nykrynova M."/>
            <person name="Rychlik I."/>
        </authorList>
    </citation>
    <scope>NUCLEOTIDE SEQUENCE [LARGE SCALE GENOMIC DNA]</scope>
    <source>
        <strain evidence="3 4">105_WCHN</strain>
    </source>
</reference>
<proteinExistence type="predicted"/>
<dbReference type="Pfam" id="PF04892">
    <property type="entry name" value="VanZ"/>
    <property type="match status" value="1"/>
</dbReference>
<reference evidence="4" key="2">
    <citation type="submission" date="2023-06" db="EMBL/GenBank/DDBJ databases">
        <title>Identification and characterization of horizontal gene transfer across gut microbiota members of farm animals based on homology search.</title>
        <authorList>
            <person name="Zeman M."/>
            <person name="Kubasova T."/>
            <person name="Jahodarova E."/>
            <person name="Nykrynova M."/>
            <person name="Rychlik I."/>
        </authorList>
    </citation>
    <scope>NUCLEOTIDE SEQUENCE [LARGE SCALE GENOMIC DNA]</scope>
    <source>
        <strain evidence="4">105_WCHN</strain>
    </source>
</reference>